<protein>
    <submittedName>
        <fullName evidence="3">Uncharacterized protein</fullName>
    </submittedName>
</protein>
<keyword evidence="2" id="KW-0812">Transmembrane</keyword>
<evidence type="ECO:0000256" key="1">
    <source>
        <dbReference type="SAM" id="Coils"/>
    </source>
</evidence>
<name>A0A378LSJ1_9GAMM</name>
<reference evidence="3 4" key="1">
    <citation type="submission" date="2018-06" db="EMBL/GenBank/DDBJ databases">
        <authorList>
            <consortium name="Pathogen Informatics"/>
            <person name="Doyle S."/>
        </authorList>
    </citation>
    <scope>NUCLEOTIDE SEQUENCE [LARGE SCALE GENOMIC DNA]</scope>
    <source>
        <strain evidence="3 4">NCTC11532</strain>
    </source>
</reference>
<keyword evidence="1" id="KW-0175">Coiled coil</keyword>
<proteinExistence type="predicted"/>
<dbReference type="RefSeq" id="WP_031567709.1">
    <property type="nucleotide sequence ID" value="NZ_CAAAIS010000007.1"/>
</dbReference>
<dbReference type="EMBL" id="UGPB01000001">
    <property type="protein sequence ID" value="STY28802.1"/>
    <property type="molecule type" value="Genomic_DNA"/>
</dbReference>
<feature type="coiled-coil region" evidence="1">
    <location>
        <begin position="122"/>
        <end position="149"/>
    </location>
</feature>
<sequence>MFSEIAKKLNNCMVWVLTLSVSFLLIMLGLLIFAYSYVIFTSKYIDTKFSVGYFSAQISNFQDQITNATKANTQLSLRNKQLLDRIEKFYVSTGSSNAVSGNYSQEEIIGIKELVQNQINLLDSQKSNLDSINRNLYEFKEQIMDKQAENK</sequence>
<evidence type="ECO:0000313" key="3">
    <source>
        <dbReference type="EMBL" id="STY28802.1"/>
    </source>
</evidence>
<organism evidence="3 4">
    <name type="scientific">Legionella wadsworthii</name>
    <dbReference type="NCBI Taxonomy" id="28088"/>
    <lineage>
        <taxon>Bacteria</taxon>
        <taxon>Pseudomonadati</taxon>
        <taxon>Pseudomonadota</taxon>
        <taxon>Gammaproteobacteria</taxon>
        <taxon>Legionellales</taxon>
        <taxon>Legionellaceae</taxon>
        <taxon>Legionella</taxon>
    </lineage>
</organism>
<dbReference type="OrthoDB" id="10004408at2"/>
<evidence type="ECO:0000313" key="4">
    <source>
        <dbReference type="Proteomes" id="UP000255297"/>
    </source>
</evidence>
<keyword evidence="4" id="KW-1185">Reference proteome</keyword>
<dbReference type="Proteomes" id="UP000255297">
    <property type="component" value="Unassembled WGS sequence"/>
</dbReference>
<keyword evidence="2" id="KW-1133">Transmembrane helix</keyword>
<gene>
    <name evidence="3" type="ORF">NCTC11532_00979</name>
</gene>
<evidence type="ECO:0000256" key="2">
    <source>
        <dbReference type="SAM" id="Phobius"/>
    </source>
</evidence>
<keyword evidence="2" id="KW-0472">Membrane</keyword>
<dbReference type="AlphaFoldDB" id="A0A378LSJ1"/>
<accession>A0A378LSJ1</accession>
<feature type="transmembrane region" description="Helical" evidence="2">
    <location>
        <begin position="12"/>
        <end position="40"/>
    </location>
</feature>